<name>K3WX02_GLOUD</name>
<sequence>MLNGFHEAFLDSLDGLASSTKMSSHATQAQVSIALGGLISQLAAMSRKLKRKRSDKQGNTDASEQANVAKYLRPDVTARHAANANTEVTVVKTSLNSFCKGKGKALPWEDVLLNLNKAVLEAYVLVNIHVLRMCKAQITLQPLDQRFFYRRTSAVSVSHSGVRITMNGELHTSNARAAHTSVPADNKMQAGSCNAVHLDFYRRFLKFLKIQYDLDGKQAYLMLNDIVESKYEGEGPHVLEWRRHIPRKHNSKVDNQPRLLLPLVYTFLAYIEEYNRLNQRTPGFVKVRTFSLLPFKKGFVSSHFKMCKTGLRALLQRAGQKVPGAGLPVGETLTDGKSVSVVLRKSKRKSTPCNINPADYDVVWGLNPGRRDLFVATNQLGDKVSCSRREYYEYAHINESNQIIRHWQHSQKDVLEAIRNMLTKKTTSLERLKEYVNFMIP</sequence>
<organism evidence="1 2">
    <name type="scientific">Globisporangium ultimum (strain ATCC 200006 / CBS 805.95 / DAOM BR144)</name>
    <name type="common">Pythium ultimum</name>
    <dbReference type="NCBI Taxonomy" id="431595"/>
    <lineage>
        <taxon>Eukaryota</taxon>
        <taxon>Sar</taxon>
        <taxon>Stramenopiles</taxon>
        <taxon>Oomycota</taxon>
        <taxon>Peronosporomycetes</taxon>
        <taxon>Pythiales</taxon>
        <taxon>Pythiaceae</taxon>
        <taxon>Globisporangium</taxon>
    </lineage>
</organism>
<dbReference type="InParanoid" id="K3WX02"/>
<dbReference type="Proteomes" id="UP000019132">
    <property type="component" value="Unassembled WGS sequence"/>
</dbReference>
<dbReference type="eggNOG" id="ENOG502SHI0">
    <property type="taxonomic scope" value="Eukaryota"/>
</dbReference>
<dbReference type="VEuPathDB" id="FungiDB:PYU1_G009482"/>
<accession>K3WX02</accession>
<reference evidence="1" key="3">
    <citation type="submission" date="2015-02" db="UniProtKB">
        <authorList>
            <consortium name="EnsemblProtists"/>
        </authorList>
    </citation>
    <scope>IDENTIFICATION</scope>
    <source>
        <strain evidence="1">DAOM BR144</strain>
    </source>
</reference>
<evidence type="ECO:0000313" key="2">
    <source>
        <dbReference type="Proteomes" id="UP000019132"/>
    </source>
</evidence>
<dbReference type="EnsemblProtists" id="PYU1_T009500">
    <property type="protein sequence ID" value="PYU1_T009500"/>
    <property type="gene ID" value="PYU1_G009482"/>
</dbReference>
<reference evidence="2" key="1">
    <citation type="journal article" date="2010" name="Genome Biol.">
        <title>Genome sequence of the necrotrophic plant pathogen Pythium ultimum reveals original pathogenicity mechanisms and effector repertoire.</title>
        <authorList>
            <person name="Levesque C.A."/>
            <person name="Brouwer H."/>
            <person name="Cano L."/>
            <person name="Hamilton J.P."/>
            <person name="Holt C."/>
            <person name="Huitema E."/>
            <person name="Raffaele S."/>
            <person name="Robideau G.P."/>
            <person name="Thines M."/>
            <person name="Win J."/>
            <person name="Zerillo M.M."/>
            <person name="Beakes G.W."/>
            <person name="Boore J.L."/>
            <person name="Busam D."/>
            <person name="Dumas B."/>
            <person name="Ferriera S."/>
            <person name="Fuerstenberg S.I."/>
            <person name="Gachon C.M."/>
            <person name="Gaulin E."/>
            <person name="Govers F."/>
            <person name="Grenville-Briggs L."/>
            <person name="Horner N."/>
            <person name="Hostetler J."/>
            <person name="Jiang R.H."/>
            <person name="Johnson J."/>
            <person name="Krajaejun T."/>
            <person name="Lin H."/>
            <person name="Meijer H.J."/>
            <person name="Moore B."/>
            <person name="Morris P."/>
            <person name="Phuntmart V."/>
            <person name="Puiu D."/>
            <person name="Shetty J."/>
            <person name="Stajich J.E."/>
            <person name="Tripathy S."/>
            <person name="Wawra S."/>
            <person name="van West P."/>
            <person name="Whitty B.R."/>
            <person name="Coutinho P.M."/>
            <person name="Henrissat B."/>
            <person name="Martin F."/>
            <person name="Thomas P.D."/>
            <person name="Tyler B.M."/>
            <person name="De Vries R.P."/>
            <person name="Kamoun S."/>
            <person name="Yandell M."/>
            <person name="Tisserat N."/>
            <person name="Buell C.R."/>
        </authorList>
    </citation>
    <scope>NUCLEOTIDE SEQUENCE</scope>
    <source>
        <strain evidence="2">DAOM:BR144</strain>
    </source>
</reference>
<dbReference type="EMBL" id="GL376622">
    <property type="status" value="NOT_ANNOTATED_CDS"/>
    <property type="molecule type" value="Genomic_DNA"/>
</dbReference>
<dbReference type="HOGENOM" id="CLU_048226_0_0_1"/>
<evidence type="ECO:0000313" key="1">
    <source>
        <dbReference type="EnsemblProtists" id="PYU1_T009500"/>
    </source>
</evidence>
<protein>
    <submittedName>
        <fullName evidence="1">Uncharacterized protein</fullName>
    </submittedName>
</protein>
<reference evidence="2" key="2">
    <citation type="submission" date="2010-04" db="EMBL/GenBank/DDBJ databases">
        <authorList>
            <person name="Buell R."/>
            <person name="Hamilton J."/>
            <person name="Hostetler J."/>
        </authorList>
    </citation>
    <scope>NUCLEOTIDE SEQUENCE [LARGE SCALE GENOMIC DNA]</scope>
    <source>
        <strain evidence="2">DAOM:BR144</strain>
    </source>
</reference>
<proteinExistence type="predicted"/>
<dbReference type="AlphaFoldDB" id="K3WX02"/>
<keyword evidence="2" id="KW-1185">Reference proteome</keyword>